<dbReference type="EMBL" id="CAJNIZ010017107">
    <property type="protein sequence ID" value="CAE7393573.1"/>
    <property type="molecule type" value="Genomic_DNA"/>
</dbReference>
<reference evidence="2" key="1">
    <citation type="submission" date="2021-02" db="EMBL/GenBank/DDBJ databases">
        <authorList>
            <person name="Dougan E. K."/>
            <person name="Rhodes N."/>
            <person name="Thang M."/>
            <person name="Chan C."/>
        </authorList>
    </citation>
    <scope>NUCLEOTIDE SEQUENCE</scope>
</reference>
<keyword evidence="3" id="KW-1185">Reference proteome</keyword>
<comment type="caution">
    <text evidence="2">The sequence shown here is derived from an EMBL/GenBank/DDBJ whole genome shotgun (WGS) entry which is preliminary data.</text>
</comment>
<accession>A0A812QLR9</accession>
<feature type="region of interest" description="Disordered" evidence="1">
    <location>
        <begin position="261"/>
        <end position="282"/>
    </location>
</feature>
<proteinExistence type="predicted"/>
<organism evidence="2 3">
    <name type="scientific">Symbiodinium pilosum</name>
    <name type="common">Dinoflagellate</name>
    <dbReference type="NCBI Taxonomy" id="2952"/>
    <lineage>
        <taxon>Eukaryota</taxon>
        <taxon>Sar</taxon>
        <taxon>Alveolata</taxon>
        <taxon>Dinophyceae</taxon>
        <taxon>Suessiales</taxon>
        <taxon>Symbiodiniaceae</taxon>
        <taxon>Symbiodinium</taxon>
    </lineage>
</organism>
<name>A0A812QLR9_SYMPI</name>
<gene>
    <name evidence="2" type="ORF">SPIL2461_LOCUS9667</name>
</gene>
<sequence>VILTLWNLQLVYVDDLHLLTAGPDKFLILWMVLAAYEVVGTPFAYHKFKGGVAVDYIGYHVSYATGSAGVSDSRARWVISWISNAEESDWIVVGRAMIELTGHRLVPAPVRPLKQLFRTVPWLFKEDGSSQWASSSAELLATYMACLAFAPDICVSECTITAGTDNRSNPQALEKGSSMKWPLMGLMMQFASYLASCGGRIKLQWRPREENIEADDLTNSRFDRFDLSLRVDVSFGDLPMSIFDSLQDAQAEFAELKAAQKLHTQKTAPTSKKQKLSEKTAW</sequence>
<dbReference type="OrthoDB" id="444409at2759"/>
<protein>
    <submittedName>
        <fullName evidence="2">Uncharacterized protein</fullName>
    </submittedName>
</protein>
<evidence type="ECO:0000313" key="3">
    <source>
        <dbReference type="Proteomes" id="UP000649617"/>
    </source>
</evidence>
<evidence type="ECO:0000256" key="1">
    <source>
        <dbReference type="SAM" id="MobiDB-lite"/>
    </source>
</evidence>
<evidence type="ECO:0000313" key="2">
    <source>
        <dbReference type="EMBL" id="CAE7393573.1"/>
    </source>
</evidence>
<dbReference type="Proteomes" id="UP000649617">
    <property type="component" value="Unassembled WGS sequence"/>
</dbReference>
<feature type="non-terminal residue" evidence="2">
    <location>
        <position position="1"/>
    </location>
</feature>
<dbReference type="AlphaFoldDB" id="A0A812QLR9"/>